<dbReference type="Pfam" id="PF00582">
    <property type="entry name" value="Usp"/>
    <property type="match status" value="1"/>
</dbReference>
<gene>
    <name evidence="3" type="ORF">HCT48_00240</name>
</gene>
<evidence type="ECO:0000256" key="1">
    <source>
        <dbReference type="ARBA" id="ARBA00008791"/>
    </source>
</evidence>
<evidence type="ECO:0000313" key="3">
    <source>
        <dbReference type="EMBL" id="NIZ68652.1"/>
    </source>
</evidence>
<dbReference type="InterPro" id="IPR014729">
    <property type="entry name" value="Rossmann-like_a/b/a_fold"/>
</dbReference>
<evidence type="ECO:0000259" key="2">
    <source>
        <dbReference type="Pfam" id="PF00582"/>
    </source>
</evidence>
<comment type="similarity">
    <text evidence="1">Belongs to the universal stress protein A family.</text>
</comment>
<accession>A0A968GE79</accession>
<dbReference type="SUPFAM" id="SSF52402">
    <property type="entry name" value="Adenine nucleotide alpha hydrolases-like"/>
    <property type="match status" value="1"/>
</dbReference>
<protein>
    <submittedName>
        <fullName evidence="3">Universal stress protein</fullName>
    </submittedName>
</protein>
<keyword evidence="4" id="KW-1185">Reference proteome</keyword>
<dbReference type="EMBL" id="JAATLM010000001">
    <property type="protein sequence ID" value="NIZ68652.1"/>
    <property type="molecule type" value="Genomic_DNA"/>
</dbReference>
<evidence type="ECO:0000313" key="4">
    <source>
        <dbReference type="Proteomes" id="UP000778951"/>
    </source>
</evidence>
<proteinExistence type="inferred from homology"/>
<organism evidence="3 4">
    <name type="scientific">Entomospira culicis</name>
    <dbReference type="NCBI Taxonomy" id="2719989"/>
    <lineage>
        <taxon>Bacteria</taxon>
        <taxon>Pseudomonadati</taxon>
        <taxon>Spirochaetota</taxon>
        <taxon>Spirochaetia</taxon>
        <taxon>Spirochaetales</taxon>
        <taxon>Spirochaetaceae</taxon>
        <taxon>Entomospira</taxon>
    </lineage>
</organism>
<dbReference type="CDD" id="cd00293">
    <property type="entry name" value="USP-like"/>
    <property type="match status" value="1"/>
</dbReference>
<reference evidence="3" key="1">
    <citation type="submission" date="2020-03" db="EMBL/GenBank/DDBJ databases">
        <title>Spirochaetal bacteria isolated from arthropods constitute a novel genus Entomospira genus novum within the order Spirochaetales.</title>
        <authorList>
            <person name="Grana-Miraglia L."/>
            <person name="Sikutova S."/>
            <person name="Fingerle V."/>
            <person name="Sing A."/>
            <person name="Castillo-Ramirez S."/>
            <person name="Margos G."/>
            <person name="Rudolf I."/>
        </authorList>
    </citation>
    <scope>NUCLEOTIDE SEQUENCE</scope>
    <source>
        <strain evidence="3">BR149</strain>
    </source>
</reference>
<dbReference type="Proteomes" id="UP000778951">
    <property type="component" value="Unassembled WGS sequence"/>
</dbReference>
<dbReference type="InterPro" id="IPR006016">
    <property type="entry name" value="UspA"/>
</dbReference>
<dbReference type="PANTHER" id="PTHR46268">
    <property type="entry name" value="STRESS RESPONSE PROTEIN NHAX"/>
    <property type="match status" value="1"/>
</dbReference>
<name>A0A968GE79_9SPIO</name>
<dbReference type="Gene3D" id="3.40.50.620">
    <property type="entry name" value="HUPs"/>
    <property type="match status" value="1"/>
</dbReference>
<feature type="domain" description="UspA" evidence="2">
    <location>
        <begin position="6"/>
        <end position="148"/>
    </location>
</feature>
<dbReference type="AlphaFoldDB" id="A0A968GE79"/>
<sequence length="160" mass="18518">MEGIPKILVYADGTDEALTAMKYAIYMAKSYQLELYGVHVINTKALNDLVRAKIFLQLEQEEYLQDMQNDARKHLDELIHLAQKKGVLVHPLIEEGEVYKEVIRVVKEEEINILVIGELASIRSKRDEHHNEMERLLRNVSCSVLVVKDSKRVDKLYNTL</sequence>
<dbReference type="RefSeq" id="WP_167694724.1">
    <property type="nucleotide sequence ID" value="NZ_CP118181.1"/>
</dbReference>
<dbReference type="PANTHER" id="PTHR46268:SF6">
    <property type="entry name" value="UNIVERSAL STRESS PROTEIN UP12"/>
    <property type="match status" value="1"/>
</dbReference>
<comment type="caution">
    <text evidence="3">The sequence shown here is derived from an EMBL/GenBank/DDBJ whole genome shotgun (WGS) entry which is preliminary data.</text>
</comment>